<evidence type="ECO:0000313" key="2">
    <source>
        <dbReference type="EMBL" id="MDQ0456034.1"/>
    </source>
</evidence>
<keyword evidence="1" id="KW-1133">Transmembrane helix</keyword>
<keyword evidence="1" id="KW-0812">Transmembrane</keyword>
<evidence type="ECO:0000313" key="3">
    <source>
        <dbReference type="Proteomes" id="UP001235269"/>
    </source>
</evidence>
<dbReference type="EMBL" id="JAUSWH010000006">
    <property type="protein sequence ID" value="MDQ0456034.1"/>
    <property type="molecule type" value="Genomic_DNA"/>
</dbReference>
<evidence type="ECO:0000256" key="1">
    <source>
        <dbReference type="SAM" id="Phobius"/>
    </source>
</evidence>
<name>A0ABU0ICQ9_9HYPH</name>
<accession>A0ABU0ICQ9</accession>
<gene>
    <name evidence="2" type="ORF">QO005_002374</name>
</gene>
<dbReference type="Proteomes" id="UP001235269">
    <property type="component" value="Unassembled WGS sequence"/>
</dbReference>
<keyword evidence="3" id="KW-1185">Reference proteome</keyword>
<keyword evidence="1" id="KW-0472">Membrane</keyword>
<proteinExistence type="predicted"/>
<comment type="caution">
    <text evidence="2">The sequence shown here is derived from an EMBL/GenBank/DDBJ whole genome shotgun (WGS) entry which is preliminary data.</text>
</comment>
<organism evidence="2 3">
    <name type="scientific">Rhizobium paknamense</name>
    <dbReference type="NCBI Taxonomy" id="1206817"/>
    <lineage>
        <taxon>Bacteria</taxon>
        <taxon>Pseudomonadati</taxon>
        <taxon>Pseudomonadota</taxon>
        <taxon>Alphaproteobacteria</taxon>
        <taxon>Hyphomicrobiales</taxon>
        <taxon>Rhizobiaceae</taxon>
        <taxon>Rhizobium/Agrobacterium group</taxon>
        <taxon>Rhizobium</taxon>
    </lineage>
</organism>
<dbReference type="RefSeq" id="WP_307158228.1">
    <property type="nucleotide sequence ID" value="NZ_JAUSWH010000006.1"/>
</dbReference>
<reference evidence="2 3" key="1">
    <citation type="submission" date="2023-07" db="EMBL/GenBank/DDBJ databases">
        <title>Genomic Encyclopedia of Type Strains, Phase IV (KMG-IV): sequencing the most valuable type-strain genomes for metagenomic binning, comparative biology and taxonomic classification.</title>
        <authorList>
            <person name="Goeker M."/>
        </authorList>
    </citation>
    <scope>NUCLEOTIDE SEQUENCE [LARGE SCALE GENOMIC DNA]</scope>
    <source>
        <strain evidence="2 3">DSM 100301</strain>
    </source>
</reference>
<protein>
    <submittedName>
        <fullName evidence="2">Uncharacterized protein</fullName>
    </submittedName>
</protein>
<feature type="transmembrane region" description="Helical" evidence="1">
    <location>
        <begin position="68"/>
        <end position="89"/>
    </location>
</feature>
<sequence length="90" mass="10892">MWELIVIVPVLAVVAFAIVHQLSVQVNEYRFYQSVDWDFSIDSKIDRLNIDERMFGYSLNLTNWQRFYLFRPFFIFILLFVLVMMIVSLF</sequence>